<organism evidence="2 3">
    <name type="scientific">Sousa chinensis</name>
    <name type="common">Indo-pacific humpbacked dolphin</name>
    <name type="synonym">Steno chinensis</name>
    <dbReference type="NCBI Taxonomy" id="103600"/>
    <lineage>
        <taxon>Eukaryota</taxon>
        <taxon>Metazoa</taxon>
        <taxon>Chordata</taxon>
        <taxon>Craniata</taxon>
        <taxon>Vertebrata</taxon>
        <taxon>Euteleostomi</taxon>
        <taxon>Mammalia</taxon>
        <taxon>Eutheria</taxon>
        <taxon>Laurasiatheria</taxon>
        <taxon>Artiodactyla</taxon>
        <taxon>Whippomorpha</taxon>
        <taxon>Cetacea</taxon>
        <taxon>Odontoceti</taxon>
        <taxon>Delphinidae</taxon>
        <taxon>Sousa</taxon>
    </lineage>
</organism>
<evidence type="ECO:0000313" key="2">
    <source>
        <dbReference type="EMBL" id="TEA36175.1"/>
    </source>
</evidence>
<keyword evidence="3" id="KW-1185">Reference proteome</keyword>
<gene>
    <name evidence="2" type="ORF">DBR06_SOUSAS7510012</name>
</gene>
<feature type="region of interest" description="Disordered" evidence="1">
    <location>
        <begin position="24"/>
        <end position="43"/>
    </location>
</feature>
<accession>A0A484GKN9</accession>
<dbReference type="Proteomes" id="UP000295264">
    <property type="component" value="Unassembled WGS sequence"/>
</dbReference>
<reference evidence="2 3" key="1">
    <citation type="journal article" date="2018" name="Genomics">
        <title>Molecular footprints of inshore aquatic adaptation in Indo-Pacific humpback dolphin (Sousa chinensis).</title>
        <authorList>
            <person name="Ming Y."/>
            <person name="Jian J."/>
            <person name="Yu F."/>
            <person name="Yu X."/>
            <person name="Wang J."/>
            <person name="Liu W."/>
        </authorList>
    </citation>
    <scope>NUCLEOTIDE SEQUENCE [LARGE SCALE GENOMIC DNA]</scope>
    <source>
        <strain evidence="2">MY-2018</strain>
        <tissue evidence="2">Skin</tissue>
    </source>
</reference>
<dbReference type="AlphaFoldDB" id="A0A484GKN9"/>
<sequence>TTLTDKDNIICALKDHINSLQTERTSLQLGKKKKKKEREKSKSPCGKFKVLPVLLQETKINVHHISMSELIYSIKTEENLFKVDEKIRHKCEGLDT</sequence>
<evidence type="ECO:0000313" key="3">
    <source>
        <dbReference type="Proteomes" id="UP000295264"/>
    </source>
</evidence>
<name>A0A484GKN9_SOUCH</name>
<protein>
    <submittedName>
        <fullName evidence="2">Uncharacterized protein</fullName>
    </submittedName>
</protein>
<proteinExistence type="predicted"/>
<dbReference type="EMBL" id="QWLN02006709">
    <property type="protein sequence ID" value="TEA36175.1"/>
    <property type="molecule type" value="Genomic_DNA"/>
</dbReference>
<evidence type="ECO:0000256" key="1">
    <source>
        <dbReference type="SAM" id="MobiDB-lite"/>
    </source>
</evidence>
<comment type="caution">
    <text evidence="2">The sequence shown here is derived from an EMBL/GenBank/DDBJ whole genome shotgun (WGS) entry which is preliminary data.</text>
</comment>
<feature type="non-terminal residue" evidence="2">
    <location>
        <position position="1"/>
    </location>
</feature>